<feature type="domain" description="Helicase ATP-binding" evidence="20">
    <location>
        <begin position="309"/>
        <end position="480"/>
    </location>
</feature>
<dbReference type="Pfam" id="PF00271">
    <property type="entry name" value="Helicase_C"/>
    <property type="match status" value="1"/>
</dbReference>
<dbReference type="SUPFAM" id="SSF46934">
    <property type="entry name" value="UBA-like"/>
    <property type="match status" value="1"/>
</dbReference>
<reference evidence="22" key="2">
    <citation type="submission" date="2023-05" db="EMBL/GenBank/DDBJ databases">
        <authorList>
            <person name="Fouks B."/>
        </authorList>
    </citation>
    <scope>NUCLEOTIDE SEQUENCE</scope>
    <source>
        <strain evidence="22">Stay&amp;Tobe</strain>
        <tissue evidence="22">Testes</tissue>
    </source>
</reference>
<feature type="compositionally biased region" description="Basic and acidic residues" evidence="18">
    <location>
        <begin position="131"/>
        <end position="144"/>
    </location>
</feature>
<dbReference type="GO" id="GO:0005694">
    <property type="term" value="C:chromosome"/>
    <property type="evidence" value="ECO:0007669"/>
    <property type="project" value="UniProtKB-SubCell"/>
</dbReference>
<dbReference type="Proteomes" id="UP001233999">
    <property type="component" value="Unassembled WGS sequence"/>
</dbReference>
<evidence type="ECO:0000256" key="10">
    <source>
        <dbReference type="ARBA" id="ARBA00022840"/>
    </source>
</evidence>
<dbReference type="Pfam" id="PF00176">
    <property type="entry name" value="SNF2-rel_dom"/>
    <property type="match status" value="1"/>
</dbReference>
<keyword evidence="6" id="KW-0547">Nucleotide-binding</keyword>
<dbReference type="PROSITE" id="PS51140">
    <property type="entry name" value="CUE"/>
    <property type="match status" value="1"/>
</dbReference>
<dbReference type="EC" id="3.6.4.12" evidence="4"/>
<evidence type="ECO:0000256" key="9">
    <source>
        <dbReference type="ARBA" id="ARBA00022806"/>
    </source>
</evidence>
<dbReference type="InterPro" id="IPR038718">
    <property type="entry name" value="SNF2-like_sf"/>
</dbReference>
<reference evidence="22" key="1">
    <citation type="journal article" date="2023" name="IScience">
        <title>Live-bearing cockroach genome reveals convergent evolutionary mechanisms linked to viviparity in insects and beyond.</title>
        <authorList>
            <person name="Fouks B."/>
            <person name="Harrison M.C."/>
            <person name="Mikhailova A.A."/>
            <person name="Marchal E."/>
            <person name="English S."/>
            <person name="Carruthers M."/>
            <person name="Jennings E.C."/>
            <person name="Chiamaka E.L."/>
            <person name="Frigard R.A."/>
            <person name="Pippel M."/>
            <person name="Attardo G.M."/>
            <person name="Benoit J.B."/>
            <person name="Bornberg-Bauer E."/>
            <person name="Tobe S.S."/>
        </authorList>
    </citation>
    <scope>NUCLEOTIDE SEQUENCE</scope>
    <source>
        <strain evidence="22">Stay&amp;Tobe</strain>
    </source>
</reference>
<dbReference type="GO" id="GO:0006281">
    <property type="term" value="P:DNA repair"/>
    <property type="evidence" value="ECO:0007669"/>
    <property type="project" value="UniProtKB-KW"/>
</dbReference>
<name>A0AAD7ZJC8_DIPPU</name>
<evidence type="ECO:0000256" key="11">
    <source>
        <dbReference type="ARBA" id="ARBA00022853"/>
    </source>
</evidence>
<keyword evidence="13" id="KW-0234">DNA repair</keyword>
<dbReference type="Gene3D" id="3.40.50.10810">
    <property type="entry name" value="Tandem AAA-ATPase domain"/>
    <property type="match status" value="1"/>
</dbReference>
<keyword evidence="8" id="KW-0378">Hydrolase</keyword>
<dbReference type="Gene3D" id="3.40.50.300">
    <property type="entry name" value="P-loop containing nucleotide triphosphate hydrolases"/>
    <property type="match status" value="1"/>
</dbReference>
<accession>A0AAD7ZJC8</accession>
<comment type="similarity">
    <text evidence="3">Belongs to the SNF2/RAD54 helicase family.</text>
</comment>
<dbReference type="InterPro" id="IPR049730">
    <property type="entry name" value="SNF2/RAD54-like_C"/>
</dbReference>
<keyword evidence="11" id="KW-0156">Chromatin regulator</keyword>
<evidence type="ECO:0000256" key="18">
    <source>
        <dbReference type="SAM" id="MobiDB-lite"/>
    </source>
</evidence>
<evidence type="ECO:0000313" key="23">
    <source>
        <dbReference type="Proteomes" id="UP001233999"/>
    </source>
</evidence>
<dbReference type="EMBL" id="JASPKZ010007913">
    <property type="protein sequence ID" value="KAJ9581481.1"/>
    <property type="molecule type" value="Genomic_DNA"/>
</dbReference>
<dbReference type="Pfam" id="PF02845">
    <property type="entry name" value="CUE"/>
    <property type="match status" value="1"/>
</dbReference>
<dbReference type="GO" id="GO:0016787">
    <property type="term" value="F:hydrolase activity"/>
    <property type="evidence" value="ECO:0007669"/>
    <property type="project" value="UniProtKB-KW"/>
</dbReference>
<dbReference type="InterPro" id="IPR027417">
    <property type="entry name" value="P-loop_NTPase"/>
</dbReference>
<evidence type="ECO:0000256" key="15">
    <source>
        <dbReference type="ARBA" id="ARBA00048432"/>
    </source>
</evidence>
<evidence type="ECO:0000256" key="16">
    <source>
        <dbReference type="ARBA" id="ARBA00059294"/>
    </source>
</evidence>
<dbReference type="GO" id="GO:0005634">
    <property type="term" value="C:nucleus"/>
    <property type="evidence" value="ECO:0007669"/>
    <property type="project" value="UniProtKB-SubCell"/>
</dbReference>
<evidence type="ECO:0000256" key="7">
    <source>
        <dbReference type="ARBA" id="ARBA00022763"/>
    </source>
</evidence>
<evidence type="ECO:0000256" key="4">
    <source>
        <dbReference type="ARBA" id="ARBA00012551"/>
    </source>
</evidence>
<evidence type="ECO:0000259" key="21">
    <source>
        <dbReference type="PROSITE" id="PS51194"/>
    </source>
</evidence>
<evidence type="ECO:0000259" key="20">
    <source>
        <dbReference type="PROSITE" id="PS51192"/>
    </source>
</evidence>
<evidence type="ECO:0000256" key="5">
    <source>
        <dbReference type="ARBA" id="ARBA00022454"/>
    </source>
</evidence>
<feature type="region of interest" description="Disordered" evidence="18">
    <location>
        <begin position="124"/>
        <end position="185"/>
    </location>
</feature>
<gene>
    <name evidence="22" type="ORF">L9F63_023339</name>
</gene>
<dbReference type="PANTHER" id="PTHR10799">
    <property type="entry name" value="SNF2/RAD54 HELICASE FAMILY"/>
    <property type="match status" value="1"/>
</dbReference>
<evidence type="ECO:0000256" key="8">
    <source>
        <dbReference type="ARBA" id="ARBA00022801"/>
    </source>
</evidence>
<dbReference type="SUPFAM" id="SSF52540">
    <property type="entry name" value="P-loop containing nucleoside triphosphate hydrolases"/>
    <property type="match status" value="2"/>
</dbReference>
<comment type="catalytic activity">
    <reaction evidence="15">
        <text>ATP + H2O = ADP + phosphate + H(+)</text>
        <dbReference type="Rhea" id="RHEA:13065"/>
        <dbReference type="ChEBI" id="CHEBI:15377"/>
        <dbReference type="ChEBI" id="CHEBI:15378"/>
        <dbReference type="ChEBI" id="CHEBI:30616"/>
        <dbReference type="ChEBI" id="CHEBI:43474"/>
        <dbReference type="ChEBI" id="CHEBI:456216"/>
        <dbReference type="EC" id="3.6.4.12"/>
    </reaction>
    <physiologicalReaction direction="left-to-right" evidence="15">
        <dbReference type="Rhea" id="RHEA:13066"/>
    </physiologicalReaction>
</comment>
<proteinExistence type="inferred from homology"/>
<organism evidence="22 23">
    <name type="scientific">Diploptera punctata</name>
    <name type="common">Pacific beetle cockroach</name>
    <dbReference type="NCBI Taxonomy" id="6984"/>
    <lineage>
        <taxon>Eukaryota</taxon>
        <taxon>Metazoa</taxon>
        <taxon>Ecdysozoa</taxon>
        <taxon>Arthropoda</taxon>
        <taxon>Hexapoda</taxon>
        <taxon>Insecta</taxon>
        <taxon>Pterygota</taxon>
        <taxon>Neoptera</taxon>
        <taxon>Polyneoptera</taxon>
        <taxon>Dictyoptera</taxon>
        <taxon>Blattodea</taxon>
        <taxon>Blaberoidea</taxon>
        <taxon>Blaberidae</taxon>
        <taxon>Diplopterinae</taxon>
        <taxon>Diploptera</taxon>
    </lineage>
</organism>
<dbReference type="FunFam" id="3.40.50.10810:FF:000014">
    <property type="entry name" value="SWI/SNF-related matrix-associated actin-dependent regulator of chromatin subfamily A containing DEAD/H box 1"/>
    <property type="match status" value="1"/>
</dbReference>
<dbReference type="CDD" id="cd18793">
    <property type="entry name" value="SF2_C_SNF"/>
    <property type="match status" value="1"/>
</dbReference>
<keyword evidence="10" id="KW-0067">ATP-binding</keyword>
<evidence type="ECO:0000256" key="14">
    <source>
        <dbReference type="ARBA" id="ARBA00023242"/>
    </source>
</evidence>
<evidence type="ECO:0000256" key="6">
    <source>
        <dbReference type="ARBA" id="ARBA00022741"/>
    </source>
</evidence>
<keyword evidence="5" id="KW-0158">Chromosome</keyword>
<evidence type="ECO:0000313" key="22">
    <source>
        <dbReference type="EMBL" id="KAJ9581481.1"/>
    </source>
</evidence>
<dbReference type="PROSITE" id="PS51192">
    <property type="entry name" value="HELICASE_ATP_BIND_1"/>
    <property type="match status" value="1"/>
</dbReference>
<dbReference type="InterPro" id="IPR000330">
    <property type="entry name" value="SNF2_N"/>
</dbReference>
<evidence type="ECO:0000256" key="12">
    <source>
        <dbReference type="ARBA" id="ARBA00023125"/>
    </source>
</evidence>
<sequence length="815" mass="92749">MSQESSSGSGIQETPSPSLINNLRQFRFQKKPSVTTNSNCKNGIINNDASIESCSPEVNDNKRKKNMRRIIYSDDSEEEEGMNIHFKENNLKFMQDAFPSVDRETLEAALVGTDWNVESAMQSLCQSNSNGDRKRSKPSESDSRKKVKRRRMNDIEEDDEDEIDNSYGDDRVFDSEDSDQDISDDLTGDRKEVFEFLSTAKVGELLVMPFCSQKKAEAIIEQRPFAGWKDLVQKFQEGKFLGTELLNSAQDVLRARQIVQALMKKCSKLASQLEKAVAAGATSIMKQPSILSPGLKLAGYQMIGLNWLLVMHGQKLNGILADEMGLGKTVQIIAFLAHLKETGIQGDGPHLIIVPSSTLENWSNELEKWCPSLVFITYYGSPDERRAMRIDWRKGGLDDIDIILTTYSIVSSSPEERKMFRVLPIQYVILDEAHMLKNMATQRYDSLARINAEHRILLTGTPLQNNLVELMSLLIFVMPHMFKGKKEVLKSLFSKIPREGTKNGKVVEVPRFEQEQVAQARRIMKPFVLRRLKHEVLKDLPTKTDTTLMCPPTSSQREKYNDLIQTFTQQSTEELLESNGELSGIGMMIQLRKMANHPALLRYHFTDNQLEDMAKRLAKDPTYKETNPEYIVQNLESMSDFKIHQLIFNHKCLSGYSLPKEIILESGKFQKLDSLLPKLKSEGHRVLIFSQFVIMLDIIQTYLRIRDYRCLRLDGSTPVAIRQELIDTYNKDEEIFAFLLSTRAGGLGINLTAADTVIIHDIDFNPYNDKQAEDRCHRMTVSVLRLISEGTIEEGIYQVAQGTKLGTRNNQSTRK</sequence>
<dbReference type="AlphaFoldDB" id="A0AAD7ZJC8"/>
<dbReference type="GO" id="GO:0005524">
    <property type="term" value="F:ATP binding"/>
    <property type="evidence" value="ECO:0007669"/>
    <property type="project" value="UniProtKB-KW"/>
</dbReference>
<keyword evidence="23" id="KW-1185">Reference proteome</keyword>
<keyword evidence="7" id="KW-0227">DNA damage</keyword>
<evidence type="ECO:0000256" key="17">
    <source>
        <dbReference type="ARBA" id="ARBA00069890"/>
    </source>
</evidence>
<dbReference type="GO" id="GO:0006325">
    <property type="term" value="P:chromatin organization"/>
    <property type="evidence" value="ECO:0007669"/>
    <property type="project" value="UniProtKB-KW"/>
</dbReference>
<dbReference type="InterPro" id="IPR009060">
    <property type="entry name" value="UBA-like_sf"/>
</dbReference>
<protein>
    <recommendedName>
        <fullName evidence="17">SWI/SNF-related matrix-associated actin-dependent regulator of chromatin subfamily A containing DEAD/H box 1 homolog</fullName>
        <ecNumber evidence="4">3.6.4.12</ecNumber>
    </recommendedName>
</protein>
<dbReference type="GO" id="GO:0043130">
    <property type="term" value="F:ubiquitin binding"/>
    <property type="evidence" value="ECO:0007669"/>
    <property type="project" value="InterPro"/>
</dbReference>
<feature type="compositionally biased region" description="Acidic residues" evidence="18">
    <location>
        <begin position="175"/>
        <end position="185"/>
    </location>
</feature>
<dbReference type="PROSITE" id="PS51194">
    <property type="entry name" value="HELICASE_CTER"/>
    <property type="match status" value="1"/>
</dbReference>
<dbReference type="SMART" id="SM00490">
    <property type="entry name" value="HELICc"/>
    <property type="match status" value="1"/>
</dbReference>
<dbReference type="InterPro" id="IPR014001">
    <property type="entry name" value="Helicase_ATP-bd"/>
</dbReference>
<comment type="function">
    <text evidence="16">DNA helicase that possesses intrinsic ATP-dependent nucleosome-remodeling activity and is both required for DNA repair and heterochromatin organization. Promotes DNA end resection of double-strand breaks (DSBs) following DNA damage: probably acts by weakening histone DNA interactions in nucleosomes flanking DSBs.</text>
</comment>
<dbReference type="CDD" id="cd14279">
    <property type="entry name" value="CUE"/>
    <property type="match status" value="1"/>
</dbReference>
<evidence type="ECO:0000256" key="3">
    <source>
        <dbReference type="ARBA" id="ARBA00007025"/>
    </source>
</evidence>
<feature type="compositionally biased region" description="Acidic residues" evidence="18">
    <location>
        <begin position="155"/>
        <end position="164"/>
    </location>
</feature>
<evidence type="ECO:0000256" key="13">
    <source>
        <dbReference type="ARBA" id="ARBA00023204"/>
    </source>
</evidence>
<evidence type="ECO:0000256" key="2">
    <source>
        <dbReference type="ARBA" id="ARBA00004286"/>
    </source>
</evidence>
<dbReference type="InterPro" id="IPR003892">
    <property type="entry name" value="CUE"/>
</dbReference>
<feature type="domain" description="CUE" evidence="19">
    <location>
        <begin position="86"/>
        <end position="129"/>
    </location>
</feature>
<keyword evidence="9" id="KW-0347">Helicase</keyword>
<feature type="domain" description="Helicase C-terminal" evidence="21">
    <location>
        <begin position="671"/>
        <end position="815"/>
    </location>
</feature>
<dbReference type="GO" id="GO:0003678">
    <property type="term" value="F:DNA helicase activity"/>
    <property type="evidence" value="ECO:0007669"/>
    <property type="project" value="UniProtKB-EC"/>
</dbReference>
<dbReference type="GO" id="GO:0003677">
    <property type="term" value="F:DNA binding"/>
    <property type="evidence" value="ECO:0007669"/>
    <property type="project" value="UniProtKB-KW"/>
</dbReference>
<evidence type="ECO:0000256" key="1">
    <source>
        <dbReference type="ARBA" id="ARBA00004123"/>
    </source>
</evidence>
<dbReference type="InterPro" id="IPR001650">
    <property type="entry name" value="Helicase_C-like"/>
</dbReference>
<comment type="caution">
    <text evidence="22">The sequence shown here is derived from an EMBL/GenBank/DDBJ whole genome shotgun (WGS) entry which is preliminary data.</text>
</comment>
<evidence type="ECO:0000259" key="19">
    <source>
        <dbReference type="PROSITE" id="PS51140"/>
    </source>
</evidence>
<comment type="subcellular location">
    <subcellularLocation>
        <location evidence="2">Chromosome</location>
    </subcellularLocation>
    <subcellularLocation>
        <location evidence="1">Nucleus</location>
    </subcellularLocation>
</comment>
<keyword evidence="12" id="KW-0238">DNA-binding</keyword>
<dbReference type="SMART" id="SM00487">
    <property type="entry name" value="DEXDc"/>
    <property type="match status" value="1"/>
</dbReference>
<dbReference type="Gene3D" id="1.10.8.10">
    <property type="entry name" value="DNA helicase RuvA subunit, C-terminal domain"/>
    <property type="match status" value="1"/>
</dbReference>
<keyword evidence="14" id="KW-0539">Nucleus</keyword>